<dbReference type="GO" id="GO:0019888">
    <property type="term" value="F:protein phosphatase regulator activity"/>
    <property type="evidence" value="ECO:0007669"/>
    <property type="project" value="TreeGrafter"/>
</dbReference>
<feature type="region of interest" description="Disordered" evidence="3">
    <location>
        <begin position="154"/>
        <end position="198"/>
    </location>
</feature>
<feature type="compositionally biased region" description="Basic and acidic residues" evidence="3">
    <location>
        <begin position="1"/>
        <end position="10"/>
    </location>
</feature>
<feature type="region of interest" description="Disordered" evidence="3">
    <location>
        <begin position="1500"/>
        <end position="1526"/>
    </location>
</feature>
<proteinExistence type="predicted"/>
<feature type="region of interest" description="Disordered" evidence="3">
    <location>
        <begin position="597"/>
        <end position="625"/>
    </location>
</feature>
<dbReference type="Proteomes" id="UP000693970">
    <property type="component" value="Unassembled WGS sequence"/>
</dbReference>
<feature type="compositionally biased region" description="Low complexity" evidence="3">
    <location>
        <begin position="88"/>
        <end position="108"/>
    </location>
</feature>
<dbReference type="PROSITE" id="PS50077">
    <property type="entry name" value="HEAT_REPEAT"/>
    <property type="match status" value="2"/>
</dbReference>
<evidence type="ECO:0000259" key="4">
    <source>
        <dbReference type="PROSITE" id="PS50106"/>
    </source>
</evidence>
<name>A0A9K3LVW9_9STRA</name>
<dbReference type="OrthoDB" id="340346at2759"/>
<feature type="compositionally biased region" description="Gly residues" evidence="3">
    <location>
        <begin position="766"/>
        <end position="775"/>
    </location>
</feature>
<reference evidence="5" key="2">
    <citation type="submission" date="2021-04" db="EMBL/GenBank/DDBJ databases">
        <authorList>
            <person name="Podell S."/>
        </authorList>
    </citation>
    <scope>NUCLEOTIDE SEQUENCE</scope>
    <source>
        <strain evidence="5">Hildebrandi</strain>
    </source>
</reference>
<gene>
    <name evidence="5" type="ORF">IV203_032000</name>
</gene>
<feature type="repeat" description="HEAT" evidence="2">
    <location>
        <begin position="1144"/>
        <end position="1182"/>
    </location>
</feature>
<evidence type="ECO:0000256" key="1">
    <source>
        <dbReference type="ARBA" id="ARBA00022737"/>
    </source>
</evidence>
<feature type="compositionally biased region" description="Basic and acidic residues" evidence="3">
    <location>
        <begin position="417"/>
        <end position="427"/>
    </location>
</feature>
<dbReference type="InterPro" id="IPR051023">
    <property type="entry name" value="PP2A_Regulatory_Subunit_A"/>
</dbReference>
<dbReference type="GO" id="GO:0000159">
    <property type="term" value="C:protein phosphatase type 2A complex"/>
    <property type="evidence" value="ECO:0007669"/>
    <property type="project" value="TreeGrafter"/>
</dbReference>
<feature type="region of interest" description="Disordered" evidence="3">
    <location>
        <begin position="396"/>
        <end position="433"/>
    </location>
</feature>
<evidence type="ECO:0000313" key="6">
    <source>
        <dbReference type="Proteomes" id="UP000693970"/>
    </source>
</evidence>
<feature type="compositionally biased region" description="Polar residues" evidence="3">
    <location>
        <begin position="1254"/>
        <end position="1264"/>
    </location>
</feature>
<dbReference type="Pfam" id="PF00595">
    <property type="entry name" value="PDZ"/>
    <property type="match status" value="1"/>
</dbReference>
<feature type="domain" description="PDZ" evidence="4">
    <location>
        <begin position="501"/>
        <end position="569"/>
    </location>
</feature>
<feature type="region of interest" description="Disordered" evidence="3">
    <location>
        <begin position="1"/>
        <end position="118"/>
    </location>
</feature>
<dbReference type="GO" id="GO:0005634">
    <property type="term" value="C:nucleus"/>
    <property type="evidence" value="ECO:0007669"/>
    <property type="project" value="TreeGrafter"/>
</dbReference>
<protein>
    <submittedName>
        <fullName evidence="5">Heat repeat-containing protein</fullName>
    </submittedName>
</protein>
<dbReference type="PROSITE" id="PS50106">
    <property type="entry name" value="PDZ"/>
    <property type="match status" value="1"/>
</dbReference>
<feature type="compositionally biased region" description="Polar residues" evidence="3">
    <location>
        <begin position="403"/>
        <end position="412"/>
    </location>
</feature>
<organism evidence="5 6">
    <name type="scientific">Nitzschia inconspicua</name>
    <dbReference type="NCBI Taxonomy" id="303405"/>
    <lineage>
        <taxon>Eukaryota</taxon>
        <taxon>Sar</taxon>
        <taxon>Stramenopiles</taxon>
        <taxon>Ochrophyta</taxon>
        <taxon>Bacillariophyta</taxon>
        <taxon>Bacillariophyceae</taxon>
        <taxon>Bacillariophycidae</taxon>
        <taxon>Bacillariales</taxon>
        <taxon>Bacillariaceae</taxon>
        <taxon>Nitzschia</taxon>
    </lineage>
</organism>
<keyword evidence="1" id="KW-0677">Repeat</keyword>
<dbReference type="CDD" id="cd00136">
    <property type="entry name" value="PDZ_canonical"/>
    <property type="match status" value="1"/>
</dbReference>
<dbReference type="InterPro" id="IPR021133">
    <property type="entry name" value="HEAT_type_2"/>
</dbReference>
<feature type="compositionally biased region" description="Pro residues" evidence="3">
    <location>
        <begin position="181"/>
        <end position="195"/>
    </location>
</feature>
<dbReference type="SMART" id="SM00228">
    <property type="entry name" value="PDZ"/>
    <property type="match status" value="1"/>
</dbReference>
<evidence type="ECO:0000256" key="3">
    <source>
        <dbReference type="SAM" id="MobiDB-lite"/>
    </source>
</evidence>
<keyword evidence="6" id="KW-1185">Reference proteome</keyword>
<feature type="compositionally biased region" description="Basic and acidic residues" evidence="3">
    <location>
        <begin position="463"/>
        <end position="472"/>
    </location>
</feature>
<feature type="repeat" description="HEAT" evidence="2">
    <location>
        <begin position="1056"/>
        <end position="1089"/>
    </location>
</feature>
<comment type="caution">
    <text evidence="5">The sequence shown here is derived from an EMBL/GenBank/DDBJ whole genome shotgun (WGS) entry which is preliminary data.</text>
</comment>
<dbReference type="InterPro" id="IPR001478">
    <property type="entry name" value="PDZ"/>
</dbReference>
<feature type="region of interest" description="Disordered" evidence="3">
    <location>
        <begin position="257"/>
        <end position="286"/>
    </location>
</feature>
<evidence type="ECO:0000313" key="5">
    <source>
        <dbReference type="EMBL" id="KAG7369257.1"/>
    </source>
</evidence>
<feature type="region of interest" description="Disordered" evidence="3">
    <location>
        <begin position="753"/>
        <end position="782"/>
    </location>
</feature>
<dbReference type="EMBL" id="JAGRRH010000006">
    <property type="protein sequence ID" value="KAG7369257.1"/>
    <property type="molecule type" value="Genomic_DNA"/>
</dbReference>
<reference evidence="5" key="1">
    <citation type="journal article" date="2021" name="Sci. Rep.">
        <title>Diploid genomic architecture of Nitzschia inconspicua, an elite biomass production diatom.</title>
        <authorList>
            <person name="Oliver A."/>
            <person name="Podell S."/>
            <person name="Pinowska A."/>
            <person name="Traller J.C."/>
            <person name="Smith S.R."/>
            <person name="McClure R."/>
            <person name="Beliaev A."/>
            <person name="Bohutskyi P."/>
            <person name="Hill E.A."/>
            <person name="Rabines A."/>
            <person name="Zheng H."/>
            <person name="Allen L.Z."/>
            <person name="Kuo A."/>
            <person name="Grigoriev I.V."/>
            <person name="Allen A.E."/>
            <person name="Hazlebeck D."/>
            <person name="Allen E.E."/>
        </authorList>
    </citation>
    <scope>NUCLEOTIDE SEQUENCE</scope>
    <source>
        <strain evidence="5">Hildebrandi</strain>
    </source>
</reference>
<dbReference type="PANTHER" id="PTHR10648:SF4">
    <property type="entry name" value="PROTEIN PHOSPHATASE 2 (FORMERLY 2A), REGULATORY SUBUNIT A, BETA ISOFORM-RELATED"/>
    <property type="match status" value="1"/>
</dbReference>
<feature type="region of interest" description="Disordered" evidence="3">
    <location>
        <begin position="457"/>
        <end position="477"/>
    </location>
</feature>
<feature type="compositionally biased region" description="Polar residues" evidence="3">
    <location>
        <begin position="1503"/>
        <end position="1514"/>
    </location>
</feature>
<feature type="compositionally biased region" description="Low complexity" evidence="3">
    <location>
        <begin position="21"/>
        <end position="36"/>
    </location>
</feature>
<sequence>MSNNDARGRVEGFTPTTNGPQQQQQQQLQQQQQQQQVYPASGRGGQQQQQQHHHHQGPSSSGMVQPGMSARPTSSRGRNPVGSPPPNQRTVQQQPRRQHQQQQHHQQYPQPPSSPGDDAARAALALAAVAQAANASNKSPAEAAEIAKAHALNMAKMQHQQQQQHSTHAHRRGPGQQAPAPNTPMAPPPQPPPRKIQPVPLESVKSLLRSELAATETTIPPSSSNFLTKLADGDNDPFLQHLLLMEYLKGVVSSAQDDSFSDQTSNGPISLPAATTTTNNNNEDPQSEIWKTNFACERVKMLLGRIEAAYDAMQAMLPDVDEEQQQAINEEAQSDESDDVEVPKIVPDLLPPCTSISGDSTLEFFRACLGDGGLGGGTPDDAETDASTATGMENLHSHEGLQEASTVDSTAAETEDDDHHHPDDDKSAATTSSSMFSSVFSMKRPTFRSKSFAHVFGKKKKGGRGDHEDQHATNHPSIEDLSMQYQCANGEYIVIIEREMLGLTVENVLERTVVRTVLAGGPAKKAGAKVGSLIVKVGNIETKNLTHFETIDELRQSQRPLQLILRQIPDEALRSAREEMGRLIRGSGFGRIMDGEGLQSPVPPSPSDGTTLTVDGPGKRPMQQPVDRTLDQYSNIVRKRWIDAVNLSPRTKKDEPILRVGEKLIWIITMFIVGLEREAERLFSLAKNDDRFASEFSRHSQYHHSGKDYADAARSASKILFDFVQKRMDPLGVSPPTPVGGGVGGRLGMRGVPMGGRGGRGRGRAGRGPMGGDGRGNPEESMGDKLLLQIGDVLQRMRTFLADPTSPPAALLRGELIACLCDILDADTDMKLSEEENVSSTQGGRTGPITDLGAAGSLLKLIVLNCPIMRSPICETISPEERNIDEEEIRRRFGSKKVLSSNDYHRLHAGNRFLAVVHRLAASRSTSARITACSLGPVLWSHLDFPHQLQLRGVITRALHDVEVIVRKSTATVLHEIAELVFDPRCVPWLVLMCERAMTDPEPLLRSAAMTLTWHLAEHLPNAFLGDASKGSRYLRRLPNREDPIFADVYLLQCKLLPVATRLAEDRAPQVRIAVAAQCDRLCDALGDHWSSVIIDVLVALLSDSDERVRAEAVLCVPRLADIVLLSSPPGVIPAGESSVLDALIPAAIKLQKDASSSVRVALATAAGELLTLLVGLQRSQDQAPKESSSGGPISIRYEKRHVDERLIPLVQRLLHDPDPEVTSSALRAVTNASRGAARDIRPRFDTEDDDSKSITSLQSHTTASSIERKDPLFLPVLSEEQVLRLLPTLSDLANSKQWRVRQSAVEIVPALLGCTDKFETRADIAKLCIRLTRDNVDAVRKTAAECLCLGGSSLGSHGEDVSGEWITALVIPQIQACSKHNDYRQRLLCLKMVEVILLNDVCPAKWKDESANADGKNTPLRELLKLTLSLADDKIANVRLNVGRVLCSVIHVFAEDECRVIKYAMLQQLKKEKSVEGRQDRDVNYFASKCLEKVRTKLHSEGGSTSASQTSDGSFGATDSERQVI</sequence>
<feature type="region of interest" description="Disordered" evidence="3">
    <location>
        <begin position="1233"/>
        <end position="1264"/>
    </location>
</feature>
<evidence type="ECO:0000256" key="2">
    <source>
        <dbReference type="PROSITE-ProRule" id="PRU00103"/>
    </source>
</evidence>
<accession>A0A9K3LVW9</accession>
<dbReference type="GO" id="GO:0005829">
    <property type="term" value="C:cytosol"/>
    <property type="evidence" value="ECO:0007669"/>
    <property type="project" value="TreeGrafter"/>
</dbReference>
<feature type="compositionally biased region" description="Polar residues" evidence="3">
    <location>
        <begin position="257"/>
        <end position="268"/>
    </location>
</feature>
<dbReference type="PANTHER" id="PTHR10648">
    <property type="entry name" value="SERINE/THREONINE-PROTEIN PHOSPHATASE PP2A 65 KDA REGULATORY SUBUNIT"/>
    <property type="match status" value="1"/>
</dbReference>
<feature type="compositionally biased region" description="Basic and acidic residues" evidence="3">
    <location>
        <begin position="1237"/>
        <end position="1246"/>
    </location>
</feature>